<dbReference type="SMART" id="SM00530">
    <property type="entry name" value="HTH_XRE"/>
    <property type="match status" value="1"/>
</dbReference>
<dbReference type="SUPFAM" id="SSF47413">
    <property type="entry name" value="lambda repressor-like DNA-binding domains"/>
    <property type="match status" value="1"/>
</dbReference>
<dbReference type="SUPFAM" id="SSF48452">
    <property type="entry name" value="TPR-like"/>
    <property type="match status" value="1"/>
</dbReference>
<dbReference type="SMART" id="SM00028">
    <property type="entry name" value="TPR"/>
    <property type="match status" value="3"/>
</dbReference>
<organism evidence="2 3">
    <name type="scientific">Kribbella deserti</name>
    <dbReference type="NCBI Taxonomy" id="1926257"/>
    <lineage>
        <taxon>Bacteria</taxon>
        <taxon>Bacillati</taxon>
        <taxon>Actinomycetota</taxon>
        <taxon>Actinomycetes</taxon>
        <taxon>Propionibacteriales</taxon>
        <taxon>Kribbellaceae</taxon>
        <taxon>Kribbella</taxon>
    </lineage>
</organism>
<dbReference type="PANTHER" id="PTHR47691">
    <property type="entry name" value="REGULATOR-RELATED"/>
    <property type="match status" value="1"/>
</dbReference>
<dbReference type="Pfam" id="PF13560">
    <property type="entry name" value="HTH_31"/>
    <property type="match status" value="1"/>
</dbReference>
<dbReference type="CDD" id="cd00093">
    <property type="entry name" value="HTH_XRE"/>
    <property type="match status" value="1"/>
</dbReference>
<dbReference type="Proteomes" id="UP001589890">
    <property type="component" value="Unassembled WGS sequence"/>
</dbReference>
<dbReference type="InterPro" id="IPR011990">
    <property type="entry name" value="TPR-like_helical_dom_sf"/>
</dbReference>
<evidence type="ECO:0000259" key="1">
    <source>
        <dbReference type="PROSITE" id="PS50943"/>
    </source>
</evidence>
<gene>
    <name evidence="2" type="ORF">ACFFGN_07565</name>
</gene>
<comment type="caution">
    <text evidence="2">The sequence shown here is derived from an EMBL/GenBank/DDBJ whole genome shotgun (WGS) entry which is preliminary data.</text>
</comment>
<dbReference type="PRINTS" id="PR00364">
    <property type="entry name" value="DISEASERSIST"/>
</dbReference>
<dbReference type="RefSeq" id="WP_380044619.1">
    <property type="nucleotide sequence ID" value="NZ_JBHLTC010000008.1"/>
</dbReference>
<sequence>MSAPFGQLLRRHRRALGITQEMLAARSGLSVEAIGALERGTRRAPYRETVEQLADALELADDVRAEFERSARPRATPAGPEAGVLGQLPPVLRHFAGRDGQVEEVVDRLRAGGSRGAAPILSIEGMAGTGKTSLAVYAAHRLADAYPDGQLYLELNGFSARPALTAMQALTRLLGAVGVPAKAVPDDVAEASALVRSKLAGRRVLLLLDNAADAGQVEHLIPADAGCAVITTSRRKLISLAGAEHLELGLLQPAAARAVLRSVLGSDRVDAEPAEADRLIEHCGGLPLAIGLASARLGAHPSWRLRELADRLTDEQARLDELATDDAELRATFSVSIENELDFARLGVVDLETIGLAVGAAILDRRESAAEAVLEEFVDLHVLQSAAPERYHLHDLLQVYAREQASIALDEGERDAVLARVLELYRRVALESTVHYAPNSQVLRWADEAWLKPEPGFPDAPTAFNWLDTELPNLLGAVSQAIALGRGTAVAVVPGLVLALTPYFTSHGPIATWRELIQATLPLIDDLVTRGMLLGDLAITEILLGHEDDSIAAFEQAVEVLDRTDDRAAAAVAWGNLGRALALSGRRTEALAPLEKGLALHRAAGLAEGEAALLMTLGMTLWTDGLRDDGLEMVARSRDLLAELGNVRSLAFAENNLGTLLVETGRVADGISSLLAGIELHRSIGYRAGIAETTVDLGTALVRHGDRADGLNRVREAIQIVTELGDEVRTAKFREVLADLESSPGD</sequence>
<accession>A0ABV6QGY9</accession>
<proteinExistence type="predicted"/>
<dbReference type="EMBL" id="JBHLTC010000008">
    <property type="protein sequence ID" value="MFC0623914.1"/>
    <property type="molecule type" value="Genomic_DNA"/>
</dbReference>
<reference evidence="2 3" key="1">
    <citation type="submission" date="2024-09" db="EMBL/GenBank/DDBJ databases">
        <authorList>
            <person name="Sun Q."/>
            <person name="Mori K."/>
        </authorList>
    </citation>
    <scope>NUCLEOTIDE SEQUENCE [LARGE SCALE GENOMIC DNA]</scope>
    <source>
        <strain evidence="2 3">CGMCC 1.15906</strain>
    </source>
</reference>
<dbReference type="Gene3D" id="3.40.50.300">
    <property type="entry name" value="P-loop containing nucleotide triphosphate hydrolases"/>
    <property type="match status" value="1"/>
</dbReference>
<dbReference type="InterPro" id="IPR019734">
    <property type="entry name" value="TPR_rpt"/>
</dbReference>
<dbReference type="SUPFAM" id="SSF52540">
    <property type="entry name" value="P-loop containing nucleoside triphosphate hydrolases"/>
    <property type="match status" value="1"/>
</dbReference>
<dbReference type="PANTHER" id="PTHR47691:SF3">
    <property type="entry name" value="HTH-TYPE TRANSCRIPTIONAL REGULATOR RV0890C-RELATED"/>
    <property type="match status" value="1"/>
</dbReference>
<dbReference type="PROSITE" id="PS50943">
    <property type="entry name" value="HTH_CROC1"/>
    <property type="match status" value="1"/>
</dbReference>
<dbReference type="InterPro" id="IPR002182">
    <property type="entry name" value="NB-ARC"/>
</dbReference>
<name>A0ABV6QGY9_9ACTN</name>
<evidence type="ECO:0000313" key="2">
    <source>
        <dbReference type="EMBL" id="MFC0623914.1"/>
    </source>
</evidence>
<dbReference type="InterPro" id="IPR010982">
    <property type="entry name" value="Lambda_DNA-bd_dom_sf"/>
</dbReference>
<feature type="domain" description="HTH cro/C1-type" evidence="1">
    <location>
        <begin position="9"/>
        <end position="63"/>
    </location>
</feature>
<evidence type="ECO:0000313" key="3">
    <source>
        <dbReference type="Proteomes" id="UP001589890"/>
    </source>
</evidence>
<dbReference type="Pfam" id="PF00931">
    <property type="entry name" value="NB-ARC"/>
    <property type="match status" value="1"/>
</dbReference>
<dbReference type="InterPro" id="IPR027417">
    <property type="entry name" value="P-loop_NTPase"/>
</dbReference>
<protein>
    <submittedName>
        <fullName evidence="2">Tetratricopeptide repeat protein</fullName>
    </submittedName>
</protein>
<dbReference type="Gene3D" id="1.10.260.40">
    <property type="entry name" value="lambda repressor-like DNA-binding domains"/>
    <property type="match status" value="1"/>
</dbReference>
<dbReference type="Pfam" id="PF13424">
    <property type="entry name" value="TPR_12"/>
    <property type="match status" value="1"/>
</dbReference>
<dbReference type="Gene3D" id="1.25.40.10">
    <property type="entry name" value="Tetratricopeptide repeat domain"/>
    <property type="match status" value="1"/>
</dbReference>
<keyword evidence="3" id="KW-1185">Reference proteome</keyword>
<dbReference type="InterPro" id="IPR001387">
    <property type="entry name" value="Cro/C1-type_HTH"/>
</dbReference>